<reference evidence="1" key="3">
    <citation type="submission" date="2021-05" db="UniProtKB">
        <authorList>
            <consortium name="EnsemblPlants"/>
        </authorList>
    </citation>
    <scope>IDENTIFICATION</scope>
    <source>
        <strain evidence="1">cv. B73</strain>
    </source>
</reference>
<proteinExistence type="predicted"/>
<reference evidence="1" key="2">
    <citation type="submission" date="2019-07" db="EMBL/GenBank/DDBJ databases">
        <authorList>
            <person name="Seetharam A."/>
            <person name="Woodhouse M."/>
            <person name="Cannon E."/>
        </authorList>
    </citation>
    <scope>NUCLEOTIDE SEQUENCE [LARGE SCALE GENOMIC DNA]</scope>
    <source>
        <strain evidence="1">cv. B73</strain>
    </source>
</reference>
<protein>
    <submittedName>
        <fullName evidence="1">Uncharacterized protein</fullName>
    </submittedName>
</protein>
<dbReference type="AlphaFoldDB" id="A0A804P4C5"/>
<organism evidence="1 2">
    <name type="scientific">Zea mays</name>
    <name type="common">Maize</name>
    <dbReference type="NCBI Taxonomy" id="4577"/>
    <lineage>
        <taxon>Eukaryota</taxon>
        <taxon>Viridiplantae</taxon>
        <taxon>Streptophyta</taxon>
        <taxon>Embryophyta</taxon>
        <taxon>Tracheophyta</taxon>
        <taxon>Spermatophyta</taxon>
        <taxon>Magnoliopsida</taxon>
        <taxon>Liliopsida</taxon>
        <taxon>Poales</taxon>
        <taxon>Poaceae</taxon>
        <taxon>PACMAD clade</taxon>
        <taxon>Panicoideae</taxon>
        <taxon>Andropogonodae</taxon>
        <taxon>Andropogoneae</taxon>
        <taxon>Tripsacinae</taxon>
        <taxon>Zea</taxon>
    </lineage>
</organism>
<dbReference type="InParanoid" id="A0A804P4C5"/>
<dbReference type="Proteomes" id="UP000007305">
    <property type="component" value="Chromosome 4"/>
</dbReference>
<evidence type="ECO:0000313" key="2">
    <source>
        <dbReference type="Proteomes" id="UP000007305"/>
    </source>
</evidence>
<accession>A0A804P4C5</accession>
<name>A0A804P4C5_MAIZE</name>
<sequence length="120" mass="12885">MCVCSCNGLAASLIVQGGPRSKANKKLGCSGLQRSTRPGISCVAVADALGLGFCRGPEQSRTGKAGGKKGPPVGYIYLSTFFLSFSWQFGVRRILAGHRICWSLEECFTDCFWVSLMIRG</sequence>
<keyword evidence="2" id="KW-1185">Reference proteome</keyword>
<dbReference type="Gramene" id="Zm00001eb207740_T001">
    <property type="protein sequence ID" value="Zm00001eb207740_P001"/>
    <property type="gene ID" value="Zm00001eb207740"/>
</dbReference>
<evidence type="ECO:0000313" key="1">
    <source>
        <dbReference type="EnsemblPlants" id="Zm00001eb207740_P001"/>
    </source>
</evidence>
<reference evidence="2" key="1">
    <citation type="journal article" date="2009" name="Science">
        <title>The B73 maize genome: complexity, diversity, and dynamics.</title>
        <authorList>
            <person name="Schnable P.S."/>
            <person name="Ware D."/>
            <person name="Fulton R.S."/>
            <person name="Stein J.C."/>
            <person name="Wei F."/>
            <person name="Pasternak S."/>
            <person name="Liang C."/>
            <person name="Zhang J."/>
            <person name="Fulton L."/>
            <person name="Graves T.A."/>
            <person name="Minx P."/>
            <person name="Reily A.D."/>
            <person name="Courtney L."/>
            <person name="Kruchowski S.S."/>
            <person name="Tomlinson C."/>
            <person name="Strong C."/>
            <person name="Delehaunty K."/>
            <person name="Fronick C."/>
            <person name="Courtney B."/>
            <person name="Rock S.M."/>
            <person name="Belter E."/>
            <person name="Du F."/>
            <person name="Kim K."/>
            <person name="Abbott R.M."/>
            <person name="Cotton M."/>
            <person name="Levy A."/>
            <person name="Marchetto P."/>
            <person name="Ochoa K."/>
            <person name="Jackson S.M."/>
            <person name="Gillam B."/>
            <person name="Chen W."/>
            <person name="Yan L."/>
            <person name="Higginbotham J."/>
            <person name="Cardenas M."/>
            <person name="Waligorski J."/>
            <person name="Applebaum E."/>
            <person name="Phelps L."/>
            <person name="Falcone J."/>
            <person name="Kanchi K."/>
            <person name="Thane T."/>
            <person name="Scimone A."/>
            <person name="Thane N."/>
            <person name="Henke J."/>
            <person name="Wang T."/>
            <person name="Ruppert J."/>
            <person name="Shah N."/>
            <person name="Rotter K."/>
            <person name="Hodges J."/>
            <person name="Ingenthron E."/>
            <person name="Cordes M."/>
            <person name="Kohlberg S."/>
            <person name="Sgro J."/>
            <person name="Delgado B."/>
            <person name="Mead K."/>
            <person name="Chinwalla A."/>
            <person name="Leonard S."/>
            <person name="Crouse K."/>
            <person name="Collura K."/>
            <person name="Kudrna D."/>
            <person name="Currie J."/>
            <person name="He R."/>
            <person name="Angelova A."/>
            <person name="Rajasekar S."/>
            <person name="Mueller T."/>
            <person name="Lomeli R."/>
            <person name="Scara G."/>
            <person name="Ko A."/>
            <person name="Delaney K."/>
            <person name="Wissotski M."/>
            <person name="Lopez G."/>
            <person name="Campos D."/>
            <person name="Braidotti M."/>
            <person name="Ashley E."/>
            <person name="Golser W."/>
            <person name="Kim H."/>
            <person name="Lee S."/>
            <person name="Lin J."/>
            <person name="Dujmic Z."/>
            <person name="Kim W."/>
            <person name="Talag J."/>
            <person name="Zuccolo A."/>
            <person name="Fan C."/>
            <person name="Sebastian A."/>
            <person name="Kramer M."/>
            <person name="Spiegel L."/>
            <person name="Nascimento L."/>
            <person name="Zutavern T."/>
            <person name="Miller B."/>
            <person name="Ambroise C."/>
            <person name="Muller S."/>
            <person name="Spooner W."/>
            <person name="Narechania A."/>
            <person name="Ren L."/>
            <person name="Wei S."/>
            <person name="Kumari S."/>
            <person name="Faga B."/>
            <person name="Levy M.J."/>
            <person name="McMahan L."/>
            <person name="Van Buren P."/>
            <person name="Vaughn M.W."/>
            <person name="Ying K."/>
            <person name="Yeh C.-T."/>
            <person name="Emrich S.J."/>
            <person name="Jia Y."/>
            <person name="Kalyanaraman A."/>
            <person name="Hsia A.-P."/>
            <person name="Barbazuk W.B."/>
            <person name="Baucom R.S."/>
            <person name="Brutnell T.P."/>
            <person name="Carpita N.C."/>
            <person name="Chaparro C."/>
            <person name="Chia J.-M."/>
            <person name="Deragon J.-M."/>
            <person name="Estill J.C."/>
            <person name="Fu Y."/>
            <person name="Jeddeloh J.A."/>
            <person name="Han Y."/>
            <person name="Lee H."/>
            <person name="Li P."/>
            <person name="Lisch D.R."/>
            <person name="Liu S."/>
            <person name="Liu Z."/>
            <person name="Nagel D.H."/>
            <person name="McCann M.C."/>
            <person name="SanMiguel P."/>
            <person name="Myers A.M."/>
            <person name="Nettleton D."/>
            <person name="Nguyen J."/>
            <person name="Penning B.W."/>
            <person name="Ponnala L."/>
            <person name="Schneider K.L."/>
            <person name="Schwartz D.C."/>
            <person name="Sharma A."/>
            <person name="Soderlund C."/>
            <person name="Springer N.M."/>
            <person name="Sun Q."/>
            <person name="Wang H."/>
            <person name="Waterman M."/>
            <person name="Westerman R."/>
            <person name="Wolfgruber T.K."/>
            <person name="Yang L."/>
            <person name="Yu Y."/>
            <person name="Zhang L."/>
            <person name="Zhou S."/>
            <person name="Zhu Q."/>
            <person name="Bennetzen J.L."/>
            <person name="Dawe R.K."/>
            <person name="Jiang J."/>
            <person name="Jiang N."/>
            <person name="Presting G.G."/>
            <person name="Wessler S.R."/>
            <person name="Aluru S."/>
            <person name="Martienssen R.A."/>
            <person name="Clifton S.W."/>
            <person name="McCombie W.R."/>
            <person name="Wing R.A."/>
            <person name="Wilson R.K."/>
        </authorList>
    </citation>
    <scope>NUCLEOTIDE SEQUENCE [LARGE SCALE GENOMIC DNA]</scope>
    <source>
        <strain evidence="2">cv. B73</strain>
    </source>
</reference>
<dbReference type="EnsemblPlants" id="Zm00001eb207740_T001">
    <property type="protein sequence ID" value="Zm00001eb207740_P001"/>
    <property type="gene ID" value="Zm00001eb207740"/>
</dbReference>